<dbReference type="Pfam" id="PF01370">
    <property type="entry name" value="Epimerase"/>
    <property type="match status" value="1"/>
</dbReference>
<protein>
    <submittedName>
        <fullName evidence="1">Epimerase</fullName>
    </submittedName>
</protein>
<accession>A0A8R1U2K4</accession>
<dbReference type="InterPro" id="IPR001509">
    <property type="entry name" value="Epimerase_deHydtase"/>
</dbReference>
<dbReference type="EnsemblMetazoa" id="PPA01693.1">
    <property type="protein sequence ID" value="PPA01693.1"/>
    <property type="gene ID" value="WBGene00091247"/>
</dbReference>
<keyword evidence="2" id="KW-1185">Reference proteome</keyword>
<sequence>MSYLIIGGLSPISLRGVVPQILQSAETKKVVIYDDLSGVTSSSSPVLDDSRVSVVAGSTFNEKLLQKTFTDNKITHVVDLASLSTPKEASPIAVARTAVVGFTHVLDAVRHYGGKPRFVLVSREVANAMAVESMLHSYVISYRLPLVVARLSEGVLGHDLSRGLNAAFSTAVVTDEAFSAISIGDAARGEAAVSQKAVKECIEKIKAGSSCTLVSTNPSVFPIERAHKELGWMPEEKNLCEVHSFTKVLLFGEDQPTGARLLKALAARSIPVVFGESKPGEDPIDTVKDEIFSVAPSCIVFVGDRKDDPAYFDQEPKPARLRENVGSNLHAPWILAAICERVRCPFTYVQTYKEENDQATSEGVVKGFAKRLLEQFTSEYQTRFILPQTAVNDEHIGLIVDRIEKKLVA</sequence>
<organism evidence="1 2">
    <name type="scientific">Pristionchus pacificus</name>
    <name type="common">Parasitic nematode worm</name>
    <dbReference type="NCBI Taxonomy" id="54126"/>
    <lineage>
        <taxon>Eukaryota</taxon>
        <taxon>Metazoa</taxon>
        <taxon>Ecdysozoa</taxon>
        <taxon>Nematoda</taxon>
        <taxon>Chromadorea</taxon>
        <taxon>Rhabditida</taxon>
        <taxon>Rhabditina</taxon>
        <taxon>Diplogasteromorpha</taxon>
        <taxon>Diplogasteroidea</taxon>
        <taxon>Neodiplogasteridae</taxon>
        <taxon>Pristionchus</taxon>
    </lineage>
</organism>
<dbReference type="SUPFAM" id="SSF51735">
    <property type="entry name" value="NAD(P)-binding Rossmann-fold domains"/>
    <property type="match status" value="1"/>
</dbReference>
<gene>
    <name evidence="1" type="primary">WBGene00091247</name>
</gene>
<evidence type="ECO:0000313" key="2">
    <source>
        <dbReference type="Proteomes" id="UP000005239"/>
    </source>
</evidence>
<proteinExistence type="predicted"/>
<dbReference type="Gene3D" id="3.40.50.720">
    <property type="entry name" value="NAD(P)-binding Rossmann-like Domain"/>
    <property type="match status" value="1"/>
</dbReference>
<dbReference type="AlphaFoldDB" id="A0A2A6BT93"/>
<dbReference type="Proteomes" id="UP000005239">
    <property type="component" value="Unassembled WGS sequence"/>
</dbReference>
<dbReference type="InterPro" id="IPR036291">
    <property type="entry name" value="NAD(P)-bd_dom_sf"/>
</dbReference>
<reference evidence="1" key="2">
    <citation type="submission" date="2022-06" db="UniProtKB">
        <authorList>
            <consortium name="EnsemblMetazoa"/>
        </authorList>
    </citation>
    <scope>IDENTIFICATION</scope>
    <source>
        <strain evidence="1">PS312</strain>
    </source>
</reference>
<accession>A0A2A6BT93</accession>
<evidence type="ECO:0000313" key="1">
    <source>
        <dbReference type="EnsemblMetazoa" id="PPA01693.1"/>
    </source>
</evidence>
<dbReference type="OrthoDB" id="16464at2759"/>
<reference evidence="2" key="1">
    <citation type="journal article" date="2008" name="Nat. Genet.">
        <title>The Pristionchus pacificus genome provides a unique perspective on nematode lifestyle and parasitism.</title>
        <authorList>
            <person name="Dieterich C."/>
            <person name="Clifton S.W."/>
            <person name="Schuster L.N."/>
            <person name="Chinwalla A."/>
            <person name="Delehaunty K."/>
            <person name="Dinkelacker I."/>
            <person name="Fulton L."/>
            <person name="Fulton R."/>
            <person name="Godfrey J."/>
            <person name="Minx P."/>
            <person name="Mitreva M."/>
            <person name="Roeseler W."/>
            <person name="Tian H."/>
            <person name="Witte H."/>
            <person name="Yang S.P."/>
            <person name="Wilson R.K."/>
            <person name="Sommer R.J."/>
        </authorList>
    </citation>
    <scope>NUCLEOTIDE SEQUENCE [LARGE SCALE GENOMIC DNA]</scope>
    <source>
        <strain evidence="2">PS312</strain>
    </source>
</reference>
<name>A0A2A6BT93_PRIPA</name>